<dbReference type="HOGENOM" id="CLU_047522_1_0_6"/>
<dbReference type="Pfam" id="PF12625">
    <property type="entry name" value="Arabinose_bd"/>
    <property type="match status" value="1"/>
</dbReference>
<name>N8ZQZ0_9GAMM</name>
<evidence type="ECO:0000313" key="7">
    <source>
        <dbReference type="Proteomes" id="UP000013117"/>
    </source>
</evidence>
<keyword evidence="1" id="KW-0805">Transcription regulation</keyword>
<evidence type="ECO:0000256" key="3">
    <source>
        <dbReference type="ARBA" id="ARBA00023163"/>
    </source>
</evidence>
<dbReference type="PANTHER" id="PTHR47894:SF1">
    <property type="entry name" value="HTH-TYPE TRANSCRIPTIONAL REGULATOR VQSM"/>
    <property type="match status" value="1"/>
</dbReference>
<feature type="coiled-coil region" evidence="4">
    <location>
        <begin position="310"/>
        <end position="337"/>
    </location>
</feature>
<comment type="caution">
    <text evidence="6">The sequence shown here is derived from an EMBL/GenBank/DDBJ whole genome shotgun (WGS) entry which is preliminary data.</text>
</comment>
<dbReference type="GO" id="GO:0003700">
    <property type="term" value="F:DNA-binding transcription factor activity"/>
    <property type="evidence" value="ECO:0007669"/>
    <property type="project" value="InterPro"/>
</dbReference>
<evidence type="ECO:0000256" key="2">
    <source>
        <dbReference type="ARBA" id="ARBA00023125"/>
    </source>
</evidence>
<keyword evidence="3" id="KW-0804">Transcription</keyword>
<proteinExistence type="predicted"/>
<feature type="domain" description="HTH araC/xylS-type" evidence="5">
    <location>
        <begin position="283"/>
        <end position="379"/>
    </location>
</feature>
<dbReference type="eggNOG" id="COG2207">
    <property type="taxonomic scope" value="Bacteria"/>
</dbReference>
<dbReference type="Gene3D" id="1.10.10.60">
    <property type="entry name" value="Homeodomain-like"/>
    <property type="match status" value="1"/>
</dbReference>
<dbReference type="GO" id="GO:0005829">
    <property type="term" value="C:cytosol"/>
    <property type="evidence" value="ECO:0007669"/>
    <property type="project" value="TreeGrafter"/>
</dbReference>
<reference evidence="6 7" key="1">
    <citation type="submission" date="2013-02" db="EMBL/GenBank/DDBJ databases">
        <title>The Genome Sequence of Acinetobacter gerneri CIP 107464.</title>
        <authorList>
            <consortium name="The Broad Institute Genome Sequencing Platform"/>
            <consortium name="The Broad Institute Genome Sequencing Center for Infectious Disease"/>
            <person name="Cerqueira G."/>
            <person name="Feldgarden M."/>
            <person name="Courvalin P."/>
            <person name="Perichon B."/>
            <person name="Grillot-Courvalin C."/>
            <person name="Clermont D."/>
            <person name="Rocha E."/>
            <person name="Yoon E.-J."/>
            <person name="Nemec A."/>
            <person name="Walker B."/>
            <person name="Young S.K."/>
            <person name="Zeng Q."/>
            <person name="Gargeya S."/>
            <person name="Fitzgerald M."/>
            <person name="Haas B."/>
            <person name="Abouelleil A."/>
            <person name="Alvarado L."/>
            <person name="Arachchi H.M."/>
            <person name="Berlin A.M."/>
            <person name="Chapman S.B."/>
            <person name="Dewar J."/>
            <person name="Goldberg J."/>
            <person name="Griggs A."/>
            <person name="Gujja S."/>
            <person name="Hansen M."/>
            <person name="Howarth C."/>
            <person name="Imamovic A."/>
            <person name="Larimer J."/>
            <person name="McCowan C."/>
            <person name="Murphy C."/>
            <person name="Neiman D."/>
            <person name="Pearson M."/>
            <person name="Priest M."/>
            <person name="Roberts A."/>
            <person name="Saif S."/>
            <person name="Shea T."/>
            <person name="Sisk P."/>
            <person name="Sykes S."/>
            <person name="Wortman J."/>
            <person name="Nusbaum C."/>
            <person name="Birren B."/>
        </authorList>
    </citation>
    <scope>NUCLEOTIDE SEQUENCE [LARGE SCALE GENOMIC DNA]</scope>
    <source>
        <strain evidence="6 7">CIP 107464</strain>
    </source>
</reference>
<keyword evidence="7" id="KW-1185">Reference proteome</keyword>
<dbReference type="AlphaFoldDB" id="N8ZQZ0"/>
<dbReference type="InterPro" id="IPR018060">
    <property type="entry name" value="HTH_AraC"/>
</dbReference>
<dbReference type="Proteomes" id="UP000013117">
    <property type="component" value="Unassembled WGS sequence"/>
</dbReference>
<accession>N8ZQZ0</accession>
<dbReference type="InterPro" id="IPR009057">
    <property type="entry name" value="Homeodomain-like_sf"/>
</dbReference>
<dbReference type="InterPro" id="IPR032687">
    <property type="entry name" value="AraC-type_N"/>
</dbReference>
<dbReference type="PATRIC" id="fig|1120926.3.peg.1416"/>
<dbReference type="STRING" id="202952.GCA_000747725_02928"/>
<dbReference type="Pfam" id="PF12833">
    <property type="entry name" value="HTH_18"/>
    <property type="match status" value="1"/>
</dbReference>
<protein>
    <recommendedName>
        <fullName evidence="5">HTH araC/xylS-type domain-containing protein</fullName>
    </recommendedName>
</protein>
<dbReference type="GO" id="GO:0000976">
    <property type="term" value="F:transcription cis-regulatory region binding"/>
    <property type="evidence" value="ECO:0007669"/>
    <property type="project" value="TreeGrafter"/>
</dbReference>
<dbReference type="PANTHER" id="PTHR47894">
    <property type="entry name" value="HTH-TYPE TRANSCRIPTIONAL REGULATOR GADX"/>
    <property type="match status" value="1"/>
</dbReference>
<keyword evidence="2" id="KW-0238">DNA-binding</keyword>
<dbReference type="SUPFAM" id="SSF46689">
    <property type="entry name" value="Homeodomain-like"/>
    <property type="match status" value="1"/>
</dbReference>
<evidence type="ECO:0000256" key="1">
    <source>
        <dbReference type="ARBA" id="ARBA00023015"/>
    </source>
</evidence>
<dbReference type="PROSITE" id="PS01124">
    <property type="entry name" value="HTH_ARAC_FAMILY_2"/>
    <property type="match status" value="1"/>
</dbReference>
<evidence type="ECO:0000256" key="4">
    <source>
        <dbReference type="SAM" id="Coils"/>
    </source>
</evidence>
<dbReference type="SMART" id="SM00342">
    <property type="entry name" value="HTH_ARAC"/>
    <property type="match status" value="1"/>
</dbReference>
<keyword evidence="4" id="KW-0175">Coiled coil</keyword>
<gene>
    <name evidence="6" type="ORF">F960_01476</name>
</gene>
<dbReference type="EMBL" id="APPN01000059">
    <property type="protein sequence ID" value="ENV34158.1"/>
    <property type="molecule type" value="Genomic_DNA"/>
</dbReference>
<evidence type="ECO:0000313" key="6">
    <source>
        <dbReference type="EMBL" id="ENV34158.1"/>
    </source>
</evidence>
<evidence type="ECO:0000259" key="5">
    <source>
        <dbReference type="PROSITE" id="PS01124"/>
    </source>
</evidence>
<organism evidence="6 7">
    <name type="scientific">Acinetobacter gerneri DSM 14967 = CIP 107464 = MTCC 9824</name>
    <dbReference type="NCBI Taxonomy" id="1120926"/>
    <lineage>
        <taxon>Bacteria</taxon>
        <taxon>Pseudomonadati</taxon>
        <taxon>Pseudomonadota</taxon>
        <taxon>Gammaproteobacteria</taxon>
        <taxon>Moraxellales</taxon>
        <taxon>Moraxellaceae</taxon>
        <taxon>Acinetobacter</taxon>
    </lineage>
</organism>
<sequence length="379" mass="43413">MFLSLAIFLYMKHDFCDIKIDIFGNFQKSHFAVKNGDQGRYAIMKRSILGLMYLIQGMRNAGIDVDTRLKQIGIQADALDPSSIIHPSLEWDIQKVIGEGVKPERGLFIGQHYALAGYGPMLMLLVTCETVKKALHCGIQYQSLTHLFGQLGLRESKGQAALIYRPVDLSTEMGLLRAQCEISGTFKFIQDIYKMVGLSLPDIRVELPFPSPDSIEVYQQFQDYYGADLHFNCEQAAFCLDQDVLDIKIPSADAMTFRVYEAKCIAEIERLNHEELEKHSLIQRVHDYLELQHGVMPTMAETALALNLPERTLRHQLQQLNTSYKRIREQLIKHKALSLIEYKEYSIEVIAELLGYSEPAAFNHAFKRWFGRSPRQYGR</sequence>